<protein>
    <submittedName>
        <fullName evidence="1">Rrf2 family transcriptional regulator</fullName>
    </submittedName>
</protein>
<dbReference type="GO" id="GO:0003700">
    <property type="term" value="F:DNA-binding transcription factor activity"/>
    <property type="evidence" value="ECO:0007669"/>
    <property type="project" value="TreeGrafter"/>
</dbReference>
<dbReference type="InterPro" id="IPR036390">
    <property type="entry name" value="WH_DNA-bd_sf"/>
</dbReference>
<dbReference type="InterPro" id="IPR000944">
    <property type="entry name" value="Tscrpt_reg_Rrf2"/>
</dbReference>
<organism evidence="1 2">
    <name type="scientific">Natronobacillus azotifigens</name>
    <dbReference type="NCBI Taxonomy" id="472978"/>
    <lineage>
        <taxon>Bacteria</taxon>
        <taxon>Bacillati</taxon>
        <taxon>Bacillota</taxon>
        <taxon>Bacilli</taxon>
        <taxon>Bacillales</taxon>
        <taxon>Bacillaceae</taxon>
        <taxon>Natronobacillus</taxon>
    </lineage>
</organism>
<evidence type="ECO:0000313" key="1">
    <source>
        <dbReference type="EMBL" id="MCZ0704383.1"/>
    </source>
</evidence>
<evidence type="ECO:0000313" key="2">
    <source>
        <dbReference type="Proteomes" id="UP001084197"/>
    </source>
</evidence>
<comment type="caution">
    <text evidence="1">The sequence shown here is derived from an EMBL/GenBank/DDBJ whole genome shotgun (WGS) entry which is preliminary data.</text>
</comment>
<dbReference type="RefSeq" id="WP_268781153.1">
    <property type="nucleotide sequence ID" value="NZ_JAPRAT010000035.1"/>
</dbReference>
<dbReference type="Gene3D" id="1.10.10.10">
    <property type="entry name" value="Winged helix-like DNA-binding domain superfamily/Winged helix DNA-binding domain"/>
    <property type="match status" value="1"/>
</dbReference>
<sequence length="138" mass="15349">MINTKLSVAIHILTMIATKSDTPITSDFIAGSVNTNPVVIRRISGQLKKAGLISAHVGKASFTLEKEPEEITILMVYQAVQTHDDLFSIHDNPNPHCWIGKNIQSTLDKTFQRAQRALEQELNNQTLADLIKNLSTNR</sequence>
<reference evidence="1" key="1">
    <citation type="submission" date="2022-11" db="EMBL/GenBank/DDBJ databases">
        <title>WGS of Natronobacillus azotifigens 24KS-1, an anaerobic diazotrophic haloalkaliphile from soda-rich habitats.</title>
        <authorList>
            <person name="Sorokin D.Y."/>
            <person name="Merkel A.Y."/>
        </authorList>
    </citation>
    <scope>NUCLEOTIDE SEQUENCE</scope>
    <source>
        <strain evidence="1">24KS-1</strain>
    </source>
</reference>
<dbReference type="EMBL" id="JAPRAT010000035">
    <property type="protein sequence ID" value="MCZ0704383.1"/>
    <property type="molecule type" value="Genomic_DNA"/>
</dbReference>
<gene>
    <name evidence="1" type="ORF">OWO01_14330</name>
</gene>
<dbReference type="Pfam" id="PF02082">
    <property type="entry name" value="Rrf2"/>
    <property type="match status" value="1"/>
</dbReference>
<dbReference type="AlphaFoldDB" id="A0A9J6RFP6"/>
<dbReference type="Proteomes" id="UP001084197">
    <property type="component" value="Unassembled WGS sequence"/>
</dbReference>
<accession>A0A9J6RFP6</accession>
<dbReference type="InterPro" id="IPR036388">
    <property type="entry name" value="WH-like_DNA-bd_sf"/>
</dbReference>
<dbReference type="PANTHER" id="PTHR33221:SF15">
    <property type="entry name" value="HTH-TYPE TRANSCRIPTIONAL REGULATOR YWGB-RELATED"/>
    <property type="match status" value="1"/>
</dbReference>
<dbReference type="GO" id="GO:0005829">
    <property type="term" value="C:cytosol"/>
    <property type="evidence" value="ECO:0007669"/>
    <property type="project" value="TreeGrafter"/>
</dbReference>
<dbReference type="FunFam" id="1.10.10.10:FF:000138">
    <property type="entry name" value="Rrf2 family transcriptional regulator"/>
    <property type="match status" value="1"/>
</dbReference>
<proteinExistence type="predicted"/>
<dbReference type="PANTHER" id="PTHR33221">
    <property type="entry name" value="WINGED HELIX-TURN-HELIX TRANSCRIPTIONAL REGULATOR, RRF2 FAMILY"/>
    <property type="match status" value="1"/>
</dbReference>
<dbReference type="PROSITE" id="PS51197">
    <property type="entry name" value="HTH_RRF2_2"/>
    <property type="match status" value="1"/>
</dbReference>
<dbReference type="SUPFAM" id="SSF46785">
    <property type="entry name" value="Winged helix' DNA-binding domain"/>
    <property type="match status" value="1"/>
</dbReference>
<keyword evidence="2" id="KW-1185">Reference proteome</keyword>
<name>A0A9J6RFP6_9BACI</name>